<feature type="chain" id="PRO_5047100465" evidence="1">
    <location>
        <begin position="39"/>
        <end position="435"/>
    </location>
</feature>
<dbReference type="GO" id="GO:0004519">
    <property type="term" value="F:endonuclease activity"/>
    <property type="evidence" value="ECO:0007669"/>
    <property type="project" value="UniProtKB-KW"/>
</dbReference>
<keyword evidence="3" id="KW-0540">Nuclease</keyword>
<dbReference type="InterPro" id="IPR005135">
    <property type="entry name" value="Endo/exonuclease/phosphatase"/>
</dbReference>
<keyword evidence="3" id="KW-0255">Endonuclease</keyword>
<dbReference type="InterPro" id="IPR036691">
    <property type="entry name" value="Endo/exonu/phosph_ase_sf"/>
</dbReference>
<evidence type="ECO:0000256" key="1">
    <source>
        <dbReference type="SAM" id="SignalP"/>
    </source>
</evidence>
<accession>A0ABU1FUY6</accession>
<dbReference type="Pfam" id="PF03372">
    <property type="entry name" value="Exo_endo_phos"/>
    <property type="match status" value="1"/>
</dbReference>
<keyword evidence="4" id="KW-1185">Reference proteome</keyword>
<gene>
    <name evidence="3" type="ORF">RH857_07475</name>
</gene>
<feature type="signal peptide" evidence="1">
    <location>
        <begin position="1"/>
        <end position="38"/>
    </location>
</feature>
<evidence type="ECO:0000313" key="4">
    <source>
        <dbReference type="Proteomes" id="UP001260872"/>
    </source>
</evidence>
<comment type="caution">
    <text evidence="3">The sequence shown here is derived from an EMBL/GenBank/DDBJ whole genome shotgun (WGS) entry which is preliminary data.</text>
</comment>
<evidence type="ECO:0000313" key="3">
    <source>
        <dbReference type="EMBL" id="MDR5711971.1"/>
    </source>
</evidence>
<reference evidence="4" key="1">
    <citation type="submission" date="2023-07" db="EMBL/GenBank/DDBJ databases">
        <title>Description of three actinobacteria isolated from air of manufacturing shop in a pharmaceutical factory.</title>
        <authorList>
            <person name="Zhang D.-F."/>
        </authorList>
    </citation>
    <scope>NUCLEOTIDE SEQUENCE [LARGE SCALE GENOMIC DNA]</scope>
    <source>
        <strain evidence="4">CCTCC AB 207010</strain>
    </source>
</reference>
<dbReference type="RefSeq" id="WP_310537351.1">
    <property type="nucleotide sequence ID" value="NZ_BAAAOC010000021.1"/>
</dbReference>
<feature type="domain" description="Endonuclease/exonuclease/phosphatase" evidence="2">
    <location>
        <begin position="105"/>
        <end position="237"/>
    </location>
</feature>
<organism evidence="3 4">
    <name type="scientific">Nesterenkonia flava</name>
    <dbReference type="NCBI Taxonomy" id="469799"/>
    <lineage>
        <taxon>Bacteria</taxon>
        <taxon>Bacillati</taxon>
        <taxon>Actinomycetota</taxon>
        <taxon>Actinomycetes</taxon>
        <taxon>Micrococcales</taxon>
        <taxon>Micrococcaceae</taxon>
        <taxon>Nesterenkonia</taxon>
    </lineage>
</organism>
<keyword evidence="1" id="KW-0732">Signal</keyword>
<dbReference type="SUPFAM" id="SSF56219">
    <property type="entry name" value="DNase I-like"/>
    <property type="match status" value="1"/>
</dbReference>
<keyword evidence="3" id="KW-0378">Hydrolase</keyword>
<dbReference type="Proteomes" id="UP001260872">
    <property type="component" value="Unassembled WGS sequence"/>
</dbReference>
<proteinExistence type="predicted"/>
<dbReference type="Gene3D" id="3.60.10.10">
    <property type="entry name" value="Endonuclease/exonuclease/phosphatase"/>
    <property type="match status" value="1"/>
</dbReference>
<protein>
    <submittedName>
        <fullName evidence="3">Endonuclease/exonuclease/phosphatase family protein</fullName>
    </submittedName>
</protein>
<dbReference type="EMBL" id="JAVKGT010000016">
    <property type="protein sequence ID" value="MDR5711971.1"/>
    <property type="molecule type" value="Genomic_DNA"/>
</dbReference>
<name>A0ABU1FUY6_9MICC</name>
<sequence>MPKGLIKPAHRVRGTRRTGVTAVVACALILTGAAGAHAAPTSYEAGIALTSSSAYPAPGQPVEPAPSPSAEQTTTVEKAEGDLRVATLHANLTAESLDGLVASLATGNDPRARVLAETVQLNDPDVLLLTGVSFDENHQIAQALQQHFHIGQNNQSGVDYPYYFTAPTNSGMDSGADLDRDGVIGGPTDAIGYGTYPGQYGMIVFSKHPILESEIRTFQNFLWRDMPSSSMPAERYSELEQSVMRLAETTLWDVPVLPEGSDEPLHVIANSVATPPVAEEIDVDRGNDKRRMIADYFSGRGSYIYDDDGRTGPLSPDAEYVVVGQPASKQGTLGDEEDLSVLLDSGLVQDPAPEAVTEAPLSARPGGTAMTDETATRAVSGGHDVRASFILPSWGLEISESGVFWPSEGEVGYRLVDPYSTSNPADRLVWVDLEP</sequence>
<evidence type="ECO:0000259" key="2">
    <source>
        <dbReference type="Pfam" id="PF03372"/>
    </source>
</evidence>